<protein>
    <submittedName>
        <fullName evidence="2">Uncharacterized protein</fullName>
    </submittedName>
</protein>
<organism evidence="2 3">
    <name type="scientific">Segatella copri</name>
    <dbReference type="NCBI Taxonomy" id="165179"/>
    <lineage>
        <taxon>Bacteria</taxon>
        <taxon>Pseudomonadati</taxon>
        <taxon>Bacteroidota</taxon>
        <taxon>Bacteroidia</taxon>
        <taxon>Bacteroidales</taxon>
        <taxon>Prevotellaceae</taxon>
        <taxon>Segatella</taxon>
    </lineage>
</organism>
<keyword evidence="1" id="KW-0812">Transmembrane</keyword>
<name>A0AA92UN72_9BACT</name>
<comment type="caution">
    <text evidence="2">The sequence shown here is derived from an EMBL/GenBank/DDBJ whole genome shotgun (WGS) entry which is preliminary data.</text>
</comment>
<gene>
    <name evidence="2" type="ORF">DXA63_04610</name>
</gene>
<keyword evidence="1" id="KW-1133">Transmembrane helix</keyword>
<dbReference type="EMBL" id="QSCI01000012">
    <property type="protein sequence ID" value="RGX96759.1"/>
    <property type="molecule type" value="Genomic_DNA"/>
</dbReference>
<reference evidence="2 3" key="1">
    <citation type="submission" date="2018-08" db="EMBL/GenBank/DDBJ databases">
        <title>A genome reference for cultivated species of the human gut microbiota.</title>
        <authorList>
            <person name="Zou Y."/>
            <person name="Xue W."/>
            <person name="Luo G."/>
        </authorList>
    </citation>
    <scope>NUCLEOTIDE SEQUENCE [LARGE SCALE GENOMIC DNA]</scope>
    <source>
        <strain evidence="2 3">OF03-3</strain>
    </source>
</reference>
<evidence type="ECO:0000256" key="1">
    <source>
        <dbReference type="SAM" id="Phobius"/>
    </source>
</evidence>
<feature type="transmembrane region" description="Helical" evidence="1">
    <location>
        <begin position="40"/>
        <end position="60"/>
    </location>
</feature>
<dbReference type="Proteomes" id="UP000285604">
    <property type="component" value="Unassembled WGS sequence"/>
</dbReference>
<keyword evidence="1" id="KW-0472">Membrane</keyword>
<evidence type="ECO:0000313" key="2">
    <source>
        <dbReference type="EMBL" id="RGX96759.1"/>
    </source>
</evidence>
<proteinExistence type="predicted"/>
<accession>A0AA92UN72</accession>
<sequence>MVTIFIERISNQNYDEHPVWQNILDIERCEREKDGFVTVFPFHSFLFGIIYIKICFPVQIEKTPQRVFKTFFKLMVILLPFYFFVSFFFSTFANVILNTIFLP</sequence>
<dbReference type="AlphaFoldDB" id="A0AA92UN72"/>
<evidence type="ECO:0000313" key="3">
    <source>
        <dbReference type="Proteomes" id="UP000285604"/>
    </source>
</evidence>
<feature type="transmembrane region" description="Helical" evidence="1">
    <location>
        <begin position="72"/>
        <end position="97"/>
    </location>
</feature>